<dbReference type="PROSITE" id="PS50893">
    <property type="entry name" value="ABC_TRANSPORTER_2"/>
    <property type="match status" value="1"/>
</dbReference>
<dbReference type="GO" id="GO:0031460">
    <property type="term" value="P:glycine betaine transport"/>
    <property type="evidence" value="ECO:0007669"/>
    <property type="project" value="InterPro"/>
</dbReference>
<evidence type="ECO:0000256" key="8">
    <source>
        <dbReference type="PROSITE-ProRule" id="PRU00703"/>
    </source>
</evidence>
<evidence type="ECO:0000313" key="12">
    <source>
        <dbReference type="EMBL" id="TFF27638.1"/>
    </source>
</evidence>
<dbReference type="Proteomes" id="UP000298179">
    <property type="component" value="Unassembled WGS sequence"/>
</dbReference>
<keyword evidence="8" id="KW-0129">CBS domain</keyword>
<keyword evidence="4 9" id="KW-0067">ATP-binding</keyword>
<dbReference type="Gene3D" id="3.10.580.10">
    <property type="entry name" value="CBS-domain"/>
    <property type="match status" value="1"/>
</dbReference>
<dbReference type="SUPFAM" id="SSF54631">
    <property type="entry name" value="CBS-domain pair"/>
    <property type="match status" value="1"/>
</dbReference>
<evidence type="ECO:0000256" key="7">
    <source>
        <dbReference type="ARBA" id="ARBA00061968"/>
    </source>
</evidence>
<evidence type="ECO:0000256" key="1">
    <source>
        <dbReference type="ARBA" id="ARBA00005417"/>
    </source>
</evidence>
<dbReference type="GO" id="GO:0016887">
    <property type="term" value="F:ATP hydrolysis activity"/>
    <property type="evidence" value="ECO:0007669"/>
    <property type="project" value="UniProtKB-UniRule"/>
</dbReference>
<dbReference type="GO" id="GO:0015418">
    <property type="term" value="F:ABC-type quaternary ammonium compound transporting activity"/>
    <property type="evidence" value="ECO:0007669"/>
    <property type="project" value="UniProtKB-EC"/>
</dbReference>
<evidence type="ECO:0000259" key="10">
    <source>
        <dbReference type="PROSITE" id="PS50893"/>
    </source>
</evidence>
<dbReference type="PROSITE" id="PS51371">
    <property type="entry name" value="CBS"/>
    <property type="match status" value="1"/>
</dbReference>
<feature type="domain" description="ABC transporter" evidence="10">
    <location>
        <begin position="30"/>
        <end position="267"/>
    </location>
</feature>
<proteinExistence type="inferred from homology"/>
<keyword evidence="9" id="KW-0472">Membrane</keyword>
<dbReference type="SUPFAM" id="SSF52540">
    <property type="entry name" value="P-loop containing nucleoside triphosphate hydrolases"/>
    <property type="match status" value="1"/>
</dbReference>
<sequence>MSETDALTVRNLFKVFGERPQEAIELYRSGKNKDEIFSETGMMLGVSDASFTVREGEIFVVMGLSGSGKSTLVRMLNRLITPSSGEILVKDKDIAKMSDKELIEFRRKHVSMVFQSFALLPHLTVLQNAAFGLELSGVDVPTREKRAGEALDQVGLAPYGGAYPNELSGGMQQRVGLARALANDPSILLMDEAFSALDPLIRTEMQDELLALQAEQRRTIVFISHDLDEAMRIGDRIAIMEGGRVVQVGTPDEILNDPADDYVRSFFRGVNVTNVLSAGDIAAKRQVTIYERDDNLRGALKRIAEADRDFAYVIDAKQRFHGVVSAASLEAALHESAPSMQSAFLSGVTPLKADTKVGEIITPVAEAPCGLPVVDDDGRYLGVVSRSLLLQALDRAETAHD</sequence>
<dbReference type="GO" id="GO:0005886">
    <property type="term" value="C:plasma membrane"/>
    <property type="evidence" value="ECO:0007669"/>
    <property type="project" value="UniProtKB-SubCell"/>
</dbReference>
<comment type="caution">
    <text evidence="12">The sequence shown here is derived from an EMBL/GenBank/DDBJ whole genome shotgun (WGS) entry which is preliminary data.</text>
</comment>
<keyword evidence="5" id="KW-0029">Amino-acid transport</keyword>
<dbReference type="PANTHER" id="PTHR43869">
    <property type="entry name" value="GLYCINE BETAINE/PROLINE BETAINE TRANSPORT SYSTEM ATP-BINDING PROTEIN PROV"/>
    <property type="match status" value="1"/>
</dbReference>
<evidence type="ECO:0000256" key="3">
    <source>
        <dbReference type="ARBA" id="ARBA00022741"/>
    </source>
</evidence>
<dbReference type="SMART" id="SM00382">
    <property type="entry name" value="AAA"/>
    <property type="match status" value="1"/>
</dbReference>
<keyword evidence="3 9" id="KW-0547">Nucleotide-binding</keyword>
<dbReference type="NCBIfam" id="TIGR01186">
    <property type="entry name" value="proV"/>
    <property type="match status" value="1"/>
</dbReference>
<dbReference type="AlphaFoldDB" id="A0A4Y8RUP0"/>
<keyword evidence="9" id="KW-1003">Cell membrane</keyword>
<evidence type="ECO:0000256" key="9">
    <source>
        <dbReference type="RuleBase" id="RU369116"/>
    </source>
</evidence>
<evidence type="ECO:0000256" key="6">
    <source>
        <dbReference type="ARBA" id="ARBA00051811"/>
    </source>
</evidence>
<evidence type="ECO:0000256" key="4">
    <source>
        <dbReference type="ARBA" id="ARBA00022840"/>
    </source>
</evidence>
<evidence type="ECO:0000256" key="5">
    <source>
        <dbReference type="ARBA" id="ARBA00022970"/>
    </source>
</evidence>
<name>A0A4Y8RUP0_9HYPH</name>
<dbReference type="InterPro" id="IPR027417">
    <property type="entry name" value="P-loop_NTPase"/>
</dbReference>
<feature type="domain" description="CBS" evidence="11">
    <location>
        <begin position="340"/>
        <end position="401"/>
    </location>
</feature>
<dbReference type="Gene3D" id="3.40.50.300">
    <property type="entry name" value="P-loop containing nucleotide triphosphate hydrolases"/>
    <property type="match status" value="1"/>
</dbReference>
<dbReference type="OrthoDB" id="9802264at2"/>
<evidence type="ECO:0000259" key="11">
    <source>
        <dbReference type="PROSITE" id="PS51371"/>
    </source>
</evidence>
<comment type="catalytic activity">
    <reaction evidence="6">
        <text>a quaternary ammonium(out) + ATP + H2O = a quaternary ammonium(in) + ADP + phosphate + H(+)</text>
        <dbReference type="Rhea" id="RHEA:11036"/>
        <dbReference type="ChEBI" id="CHEBI:15377"/>
        <dbReference type="ChEBI" id="CHEBI:15378"/>
        <dbReference type="ChEBI" id="CHEBI:30616"/>
        <dbReference type="ChEBI" id="CHEBI:35267"/>
        <dbReference type="ChEBI" id="CHEBI:43474"/>
        <dbReference type="ChEBI" id="CHEBI:456216"/>
        <dbReference type="EC" id="7.6.2.9"/>
    </reaction>
    <physiologicalReaction direction="left-to-right" evidence="6">
        <dbReference type="Rhea" id="RHEA:11037"/>
    </physiologicalReaction>
</comment>
<evidence type="ECO:0000313" key="13">
    <source>
        <dbReference type="Proteomes" id="UP000298179"/>
    </source>
</evidence>
<evidence type="ECO:0000256" key="2">
    <source>
        <dbReference type="ARBA" id="ARBA00022448"/>
    </source>
</evidence>
<keyword evidence="13" id="KW-1185">Reference proteome</keyword>
<comment type="similarity">
    <text evidence="1 9">Belongs to the ABC transporter superfamily.</text>
</comment>
<comment type="subcellular location">
    <subcellularLocation>
        <location evidence="9">Cell inner membrane</location>
        <topology evidence="9">Peripheral membrane protein</topology>
    </subcellularLocation>
</comment>
<dbReference type="Pfam" id="PF00005">
    <property type="entry name" value="ABC_tran"/>
    <property type="match status" value="1"/>
</dbReference>
<dbReference type="PROSITE" id="PS00211">
    <property type="entry name" value="ABC_TRANSPORTER_1"/>
    <property type="match status" value="1"/>
</dbReference>
<dbReference type="EC" id="7.6.2.9" evidence="9"/>
<dbReference type="NCBIfam" id="NF007480">
    <property type="entry name" value="PRK10070.1"/>
    <property type="match status" value="1"/>
</dbReference>
<dbReference type="RefSeq" id="WP_134760443.1">
    <property type="nucleotide sequence ID" value="NZ_SOZD01000001.1"/>
</dbReference>
<accession>A0A4Y8RUP0</accession>
<dbReference type="InterPro" id="IPR005892">
    <property type="entry name" value="Gly-betaine_transp_ATP-bd"/>
</dbReference>
<dbReference type="FunFam" id="3.40.50.300:FF:000201">
    <property type="entry name" value="Glycine betaine/L-proline ABC transporter ATP-binding protein"/>
    <property type="match status" value="1"/>
</dbReference>
<dbReference type="InterPro" id="IPR003593">
    <property type="entry name" value="AAA+_ATPase"/>
</dbReference>
<dbReference type="GO" id="GO:0006865">
    <property type="term" value="P:amino acid transport"/>
    <property type="evidence" value="ECO:0007669"/>
    <property type="project" value="UniProtKB-UniRule"/>
</dbReference>
<dbReference type="InterPro" id="IPR000644">
    <property type="entry name" value="CBS_dom"/>
</dbReference>
<comment type="subunit">
    <text evidence="9">The complex is probably composed of two ATP-binding proteins, two transmembrane proteins and a solute-binding protein.</text>
</comment>
<dbReference type="CDD" id="cd03294">
    <property type="entry name" value="ABC_Pro_Gly_Betaine"/>
    <property type="match status" value="1"/>
</dbReference>
<keyword evidence="9" id="KW-0997">Cell inner membrane</keyword>
<protein>
    <recommendedName>
        <fullName evidence="9">Quaternary amine transport ATP-binding protein</fullName>
        <ecNumber evidence="9">7.6.2.9</ecNumber>
    </recommendedName>
</protein>
<dbReference type="CDD" id="cd09831">
    <property type="entry name" value="CBS_pair_ABC_Gly_Pro_assoc"/>
    <property type="match status" value="1"/>
</dbReference>
<dbReference type="PANTHER" id="PTHR43869:SF1">
    <property type="entry name" value="GLYCINE BETAINE_PROLINE BETAINE TRANSPORT SYSTEM ATP-BINDING PROTEIN PROV"/>
    <property type="match status" value="1"/>
</dbReference>
<gene>
    <name evidence="12" type="primary">proV</name>
    <name evidence="12" type="ORF">E3C22_04060</name>
</gene>
<dbReference type="InterPro" id="IPR051921">
    <property type="entry name" value="ABC_osmolyte_uptake_ATP-bind"/>
</dbReference>
<keyword evidence="2 9" id="KW-0813">Transport</keyword>
<dbReference type="InterPro" id="IPR003439">
    <property type="entry name" value="ABC_transporter-like_ATP-bd"/>
</dbReference>
<dbReference type="InterPro" id="IPR017871">
    <property type="entry name" value="ABC_transporter-like_CS"/>
</dbReference>
<dbReference type="Pfam" id="PF00571">
    <property type="entry name" value="CBS"/>
    <property type="match status" value="1"/>
</dbReference>
<dbReference type="InterPro" id="IPR046342">
    <property type="entry name" value="CBS_dom_sf"/>
</dbReference>
<dbReference type="EMBL" id="SOZD01000001">
    <property type="protein sequence ID" value="TFF27638.1"/>
    <property type="molecule type" value="Genomic_DNA"/>
</dbReference>
<comment type="subunit">
    <text evidence="7">The complex is probably composed of two ATP-binding proteins (TmoW), two transmembrane proteins (TmoV) and a solute-binding protein (TmoX).</text>
</comment>
<reference evidence="12 13" key="1">
    <citation type="submission" date="2019-03" db="EMBL/GenBank/DDBJ databases">
        <title>Jiella endophytica sp. nov., a novel endophytic bacterium isolated from root of Ficus microcarpa Linn. f.</title>
        <authorList>
            <person name="Tuo L."/>
        </authorList>
    </citation>
    <scope>NUCLEOTIDE SEQUENCE [LARGE SCALE GENOMIC DNA]</scope>
    <source>
        <strain evidence="12 13">CBS5Q-3</strain>
    </source>
</reference>
<dbReference type="GO" id="GO:0006970">
    <property type="term" value="P:response to osmotic stress"/>
    <property type="evidence" value="ECO:0007669"/>
    <property type="project" value="UniProtKB-ARBA"/>
</dbReference>
<dbReference type="GO" id="GO:0005524">
    <property type="term" value="F:ATP binding"/>
    <property type="evidence" value="ECO:0007669"/>
    <property type="project" value="UniProtKB-UniRule"/>
</dbReference>
<organism evidence="12 13">
    <name type="scientific">Jiella endophytica</name>
    <dbReference type="NCBI Taxonomy" id="2558362"/>
    <lineage>
        <taxon>Bacteria</taxon>
        <taxon>Pseudomonadati</taxon>
        <taxon>Pseudomonadota</taxon>
        <taxon>Alphaproteobacteria</taxon>
        <taxon>Hyphomicrobiales</taxon>
        <taxon>Aurantimonadaceae</taxon>
        <taxon>Jiella</taxon>
    </lineage>
</organism>